<dbReference type="Proteomes" id="UP000320653">
    <property type="component" value="Unassembled WGS sequence"/>
</dbReference>
<dbReference type="RefSeq" id="WP_145634010.1">
    <property type="nucleotide sequence ID" value="NZ_VIWP01000002.1"/>
</dbReference>
<protein>
    <submittedName>
        <fullName evidence="1">Uncharacterized protein</fullName>
    </submittedName>
</protein>
<dbReference type="OrthoDB" id="8372831at2"/>
<reference evidence="1 2" key="1">
    <citation type="submission" date="2019-06" db="EMBL/GenBank/DDBJ databases">
        <title>Sorghum-associated microbial communities from plants grown in Nebraska, USA.</title>
        <authorList>
            <person name="Schachtman D."/>
        </authorList>
    </citation>
    <scope>NUCLEOTIDE SEQUENCE [LARGE SCALE GENOMIC DNA]</scope>
    <source>
        <strain evidence="1 2">1225</strain>
    </source>
</reference>
<keyword evidence="2" id="KW-1185">Reference proteome</keyword>
<evidence type="ECO:0000313" key="2">
    <source>
        <dbReference type="Proteomes" id="UP000320653"/>
    </source>
</evidence>
<proteinExistence type="predicted"/>
<name>A0A561R1E2_9HYPH</name>
<gene>
    <name evidence="1" type="ORF">FHW37_10265</name>
</gene>
<organism evidence="1 2">
    <name type="scientific">Neorhizobium alkalisoli</name>
    <dbReference type="NCBI Taxonomy" id="528178"/>
    <lineage>
        <taxon>Bacteria</taxon>
        <taxon>Pseudomonadati</taxon>
        <taxon>Pseudomonadota</taxon>
        <taxon>Alphaproteobacteria</taxon>
        <taxon>Hyphomicrobiales</taxon>
        <taxon>Rhizobiaceae</taxon>
        <taxon>Rhizobium/Agrobacterium group</taxon>
        <taxon>Neorhizobium</taxon>
    </lineage>
</organism>
<dbReference type="EMBL" id="VIWP01000002">
    <property type="protein sequence ID" value="TWF56438.1"/>
    <property type="molecule type" value="Genomic_DNA"/>
</dbReference>
<sequence length="65" mass="7254">MLNKIITVLRQPAMEYDATGTFADGAFHMALARQTAFDRNYGLRNSYQQDTMAAAKREQGLPLSS</sequence>
<dbReference type="AlphaFoldDB" id="A0A561R1E2"/>
<accession>A0A561R1E2</accession>
<evidence type="ECO:0000313" key="1">
    <source>
        <dbReference type="EMBL" id="TWF56438.1"/>
    </source>
</evidence>
<comment type="caution">
    <text evidence="1">The sequence shown here is derived from an EMBL/GenBank/DDBJ whole genome shotgun (WGS) entry which is preliminary data.</text>
</comment>